<accession>A0ABM3H5P7</accession>
<keyword evidence="7 10" id="KW-0175">Coiled coil</keyword>
<name>A0ABM3H5P7_9MYRT</name>
<feature type="compositionally biased region" description="Basic and acidic residues" evidence="11">
    <location>
        <begin position="389"/>
        <end position="400"/>
    </location>
</feature>
<evidence type="ECO:0000256" key="11">
    <source>
        <dbReference type="SAM" id="MobiDB-lite"/>
    </source>
</evidence>
<feature type="region of interest" description="Disordered" evidence="11">
    <location>
        <begin position="389"/>
        <end position="436"/>
    </location>
</feature>
<evidence type="ECO:0000256" key="1">
    <source>
        <dbReference type="ARBA" id="ARBA00004162"/>
    </source>
</evidence>
<feature type="region of interest" description="Disordered" evidence="11">
    <location>
        <begin position="1"/>
        <end position="20"/>
    </location>
</feature>
<keyword evidence="8" id="KW-0472">Membrane</keyword>
<evidence type="ECO:0000313" key="13">
    <source>
        <dbReference type="RefSeq" id="XP_048131898.1"/>
    </source>
</evidence>
<dbReference type="PANTHER" id="PTHR32219">
    <property type="entry name" value="RNA-BINDING PROTEIN YLMH-RELATED"/>
    <property type="match status" value="1"/>
</dbReference>
<evidence type="ECO:0000256" key="4">
    <source>
        <dbReference type="ARBA" id="ARBA00022692"/>
    </source>
</evidence>
<dbReference type="InterPro" id="IPR055282">
    <property type="entry name" value="PPI1-4"/>
</dbReference>
<proteinExistence type="inferred from homology"/>
<gene>
    <name evidence="13" type="primary">LOC115727118</name>
</gene>
<keyword evidence="6" id="KW-1133">Transmembrane helix</keyword>
<reference evidence="13" key="1">
    <citation type="submission" date="2025-08" db="UniProtKB">
        <authorList>
            <consortium name="RefSeq"/>
        </authorList>
    </citation>
    <scope>IDENTIFICATION</scope>
    <source>
        <tissue evidence="13">Leaf</tissue>
    </source>
</reference>
<feature type="compositionally biased region" description="Basic and acidic residues" evidence="11">
    <location>
        <begin position="8"/>
        <end position="18"/>
    </location>
</feature>
<evidence type="ECO:0000256" key="2">
    <source>
        <dbReference type="ARBA" id="ARBA00004389"/>
    </source>
</evidence>
<feature type="compositionally biased region" description="Basic and acidic residues" evidence="11">
    <location>
        <begin position="414"/>
        <end position="436"/>
    </location>
</feature>
<evidence type="ECO:0000256" key="9">
    <source>
        <dbReference type="ARBA" id="ARBA00038080"/>
    </source>
</evidence>
<keyword evidence="3" id="KW-1003">Cell membrane</keyword>
<comment type="subcellular location">
    <subcellularLocation>
        <location evidence="1">Cell membrane</location>
        <topology evidence="1">Single-pass membrane protein</topology>
    </subcellularLocation>
    <subcellularLocation>
        <location evidence="2">Endoplasmic reticulum membrane</location>
        <topology evidence="2">Single-pass membrane protein</topology>
    </subcellularLocation>
</comment>
<protein>
    <submittedName>
        <fullName evidence="13">Proton pump-interactor 1-like</fullName>
    </submittedName>
</protein>
<evidence type="ECO:0000256" key="7">
    <source>
        <dbReference type="ARBA" id="ARBA00023054"/>
    </source>
</evidence>
<sequence length="436" mass="50924">MPKQKNMKSQESDSEGDHGGFCAVDCSRTHDFLVEKERQGEAVDERAESATGKRENAGGKAHQFYFVKQYPFENPSLVAADKIVQHRFVIDQKRKEKLMDRDRLYSLLRSLRYHAQQWGREDLKLLKLSMDKLCFANKASLCKAIKPGSSVDEIDNLSLHFGMLHGGNSLADERRILRKTDQAQRKADPCMSKQEFDQKIWRLRYAKQWRRPDSDEERKIRDEIKELELAREKAMTSAACKGKMWDSLGSKQTIRNQVQLMEEGLNKTRQQHFAFNSKFASVEKELASVENELSSLEKELMYIEIIKGDAYKFILAWRKEHQGANACYNQCISLMEAARELAEKKDIEALCDLSTRDVEKFMHQWNRDGHWRQDYERRILASLNQRGLTRDGRRRNRDEEPIAMEGSSMTKIPRRLEKAMRARRKEDLRAEKPVSK</sequence>
<evidence type="ECO:0000256" key="5">
    <source>
        <dbReference type="ARBA" id="ARBA00022824"/>
    </source>
</evidence>
<evidence type="ECO:0000256" key="8">
    <source>
        <dbReference type="ARBA" id="ARBA00023136"/>
    </source>
</evidence>
<evidence type="ECO:0000256" key="6">
    <source>
        <dbReference type="ARBA" id="ARBA00022989"/>
    </source>
</evidence>
<keyword evidence="5" id="KW-0256">Endoplasmic reticulum</keyword>
<dbReference type="GeneID" id="115727118"/>
<evidence type="ECO:0000313" key="12">
    <source>
        <dbReference type="Proteomes" id="UP000827889"/>
    </source>
</evidence>
<comment type="similarity">
    <text evidence="9">Belongs to the plant Proton pump-interactor protein family.</text>
</comment>
<keyword evidence="4" id="KW-0812">Transmembrane</keyword>
<organism evidence="12 13">
    <name type="scientific">Rhodamnia argentea</name>
    <dbReference type="NCBI Taxonomy" id="178133"/>
    <lineage>
        <taxon>Eukaryota</taxon>
        <taxon>Viridiplantae</taxon>
        <taxon>Streptophyta</taxon>
        <taxon>Embryophyta</taxon>
        <taxon>Tracheophyta</taxon>
        <taxon>Spermatophyta</taxon>
        <taxon>Magnoliopsida</taxon>
        <taxon>eudicotyledons</taxon>
        <taxon>Gunneridae</taxon>
        <taxon>Pentapetalae</taxon>
        <taxon>rosids</taxon>
        <taxon>malvids</taxon>
        <taxon>Myrtales</taxon>
        <taxon>Myrtaceae</taxon>
        <taxon>Myrtoideae</taxon>
        <taxon>Myrteae</taxon>
        <taxon>Australasian group</taxon>
        <taxon>Rhodamnia</taxon>
    </lineage>
</organism>
<feature type="coiled-coil region" evidence="10">
    <location>
        <begin position="251"/>
        <end position="306"/>
    </location>
</feature>
<dbReference type="Proteomes" id="UP000827889">
    <property type="component" value="Chromosome 3"/>
</dbReference>
<dbReference type="RefSeq" id="XP_048131898.1">
    <property type="nucleotide sequence ID" value="XM_048275941.1"/>
</dbReference>
<keyword evidence="12" id="KW-1185">Reference proteome</keyword>
<evidence type="ECO:0000256" key="10">
    <source>
        <dbReference type="SAM" id="Coils"/>
    </source>
</evidence>
<dbReference type="PANTHER" id="PTHR32219:SF16">
    <property type="entry name" value="CORE-2_I-BRANCHING BETA-1,6-N-ACETYLGLUCOSAMINYLTRANSFERASE FAMILY PROTEIN"/>
    <property type="match status" value="1"/>
</dbReference>
<evidence type="ECO:0000256" key="3">
    <source>
        <dbReference type="ARBA" id="ARBA00022475"/>
    </source>
</evidence>